<dbReference type="AlphaFoldDB" id="A0A8U0HYU3"/>
<accession>A0A8U0HYU3</accession>
<reference evidence="1 2" key="1">
    <citation type="submission" date="2022-04" db="EMBL/GenBank/DDBJ databases">
        <title>Diverse halophilic archaea isolated from saline environments.</title>
        <authorList>
            <person name="Cui H.-L."/>
        </authorList>
    </citation>
    <scope>NUCLEOTIDE SEQUENCE [LARGE SCALE GENOMIC DNA]</scope>
    <source>
        <strain evidence="1 2">XZYJT49</strain>
    </source>
</reference>
<dbReference type="Pfam" id="PF26508">
    <property type="entry name" value="DUF8170"/>
    <property type="match status" value="1"/>
</dbReference>
<evidence type="ECO:0000313" key="2">
    <source>
        <dbReference type="Proteomes" id="UP000830729"/>
    </source>
</evidence>
<dbReference type="Proteomes" id="UP000830729">
    <property type="component" value="Chromosome"/>
</dbReference>
<organism evidence="1 2">
    <name type="scientific">Halorussus limi</name>
    <dbReference type="NCBI Taxonomy" id="2938695"/>
    <lineage>
        <taxon>Archaea</taxon>
        <taxon>Methanobacteriati</taxon>
        <taxon>Methanobacteriota</taxon>
        <taxon>Stenosarchaea group</taxon>
        <taxon>Halobacteria</taxon>
        <taxon>Halobacteriales</taxon>
        <taxon>Haladaptataceae</taxon>
        <taxon>Halorussus</taxon>
    </lineage>
</organism>
<proteinExistence type="predicted"/>
<protein>
    <submittedName>
        <fullName evidence="1">Uncharacterized protein</fullName>
    </submittedName>
</protein>
<dbReference type="GeneID" id="72184939"/>
<evidence type="ECO:0000313" key="1">
    <source>
        <dbReference type="EMBL" id="UPV75806.1"/>
    </source>
</evidence>
<keyword evidence="2" id="KW-1185">Reference proteome</keyword>
<name>A0A8U0HYU3_9EURY</name>
<dbReference type="EMBL" id="CP096659">
    <property type="protein sequence ID" value="UPV75806.1"/>
    <property type="molecule type" value="Genomic_DNA"/>
</dbReference>
<dbReference type="RefSeq" id="WP_248651843.1">
    <property type="nucleotide sequence ID" value="NZ_CP096659.1"/>
</dbReference>
<dbReference type="InterPro" id="IPR058483">
    <property type="entry name" value="DUF8170"/>
</dbReference>
<sequence length="207" mass="23625">MADEESSDRQSAATAEQLGALLDEYESFTGQSIDRDEYAALKRAVETDVVPVTEADRSFFVLGSYDDEDRLRLVADRLESVGKPFLLKDLEAFDSVLRWTTQFKVMANRATHIVALYEHSEGGHEWEAGWLDHRPYREKFTVLKRDYPDLDPREEPFDGMFAHFVETVAALDRVHRFEAPTDASPAEVERGVETCVSAYKAELLDER</sequence>
<dbReference type="KEGG" id="halx:M0R89_07030"/>
<gene>
    <name evidence="1" type="ORF">M0R89_07030</name>
</gene>